<dbReference type="RefSeq" id="WP_244589888.1">
    <property type="nucleotide sequence ID" value="NZ_CAWNNJ010000141.1"/>
</dbReference>
<dbReference type="EMBL" id="NIBS01000007">
    <property type="protein sequence ID" value="PHM28010.1"/>
    <property type="molecule type" value="Genomic_DNA"/>
</dbReference>
<comment type="caution">
    <text evidence="1">The sequence shown here is derived from an EMBL/GenBank/DDBJ whole genome shotgun (WGS) entry which is preliminary data.</text>
</comment>
<dbReference type="InterPro" id="IPR029063">
    <property type="entry name" value="SAM-dependent_MTases_sf"/>
</dbReference>
<name>A0A2D0J176_XENBU</name>
<evidence type="ECO:0000313" key="2">
    <source>
        <dbReference type="Proteomes" id="UP000225833"/>
    </source>
</evidence>
<dbReference type="GO" id="GO:0032259">
    <property type="term" value="P:methylation"/>
    <property type="evidence" value="ECO:0007669"/>
    <property type="project" value="UniProtKB-KW"/>
</dbReference>
<dbReference type="GO" id="GO:0008168">
    <property type="term" value="F:methyltransferase activity"/>
    <property type="evidence" value="ECO:0007669"/>
    <property type="project" value="UniProtKB-KW"/>
</dbReference>
<accession>A0A2D0J176</accession>
<reference evidence="1 2" key="1">
    <citation type="journal article" date="2017" name="Nat. Microbiol.">
        <title>Natural product diversity associated with the nematode symbionts Photorhabdus and Xenorhabdus.</title>
        <authorList>
            <person name="Tobias N.J."/>
            <person name="Wolff H."/>
            <person name="Djahanschiri B."/>
            <person name="Grundmann F."/>
            <person name="Kronenwerth M."/>
            <person name="Shi Y.M."/>
            <person name="Simonyi S."/>
            <person name="Grun P."/>
            <person name="Shapiro-Ilan D."/>
            <person name="Pidot S.J."/>
            <person name="Stinear T.P."/>
            <person name="Ebersberger I."/>
            <person name="Bode H.B."/>
        </authorList>
    </citation>
    <scope>NUCLEOTIDE SEQUENCE [LARGE SCALE GENOMIC DNA]</scope>
    <source>
        <strain evidence="1 2">DSM 16342</strain>
    </source>
</reference>
<organism evidence="1 2">
    <name type="scientific">Xenorhabdus budapestensis</name>
    <dbReference type="NCBI Taxonomy" id="290110"/>
    <lineage>
        <taxon>Bacteria</taxon>
        <taxon>Pseudomonadati</taxon>
        <taxon>Pseudomonadota</taxon>
        <taxon>Gammaproteobacteria</taxon>
        <taxon>Enterobacterales</taxon>
        <taxon>Morganellaceae</taxon>
        <taxon>Xenorhabdus</taxon>
    </lineage>
</organism>
<protein>
    <submittedName>
        <fullName evidence="1">DNA adenine methylase</fullName>
    </submittedName>
</protein>
<proteinExistence type="predicted"/>
<dbReference type="Proteomes" id="UP000225833">
    <property type="component" value="Unassembled WGS sequence"/>
</dbReference>
<keyword evidence="1" id="KW-0489">Methyltransferase</keyword>
<gene>
    <name evidence="1" type="ORF">Xbud_01737</name>
</gene>
<keyword evidence="1" id="KW-0808">Transferase</keyword>
<sequence length="80" mass="9421">MELNKLYHELVESHLTLSRQYEELRQEYGLLRRSFSVTAEVPYPDVWYFSPVQNYSGKQPCEKPADLMVHIIQSSSREGD</sequence>
<dbReference type="AlphaFoldDB" id="A0A2D0J176"/>
<evidence type="ECO:0000313" key="1">
    <source>
        <dbReference type="EMBL" id="PHM28010.1"/>
    </source>
</evidence>
<dbReference type="SUPFAM" id="SSF53335">
    <property type="entry name" value="S-adenosyl-L-methionine-dependent methyltransferases"/>
    <property type="match status" value="1"/>
</dbReference>